<accession>A0A930VFV9</accession>
<gene>
    <name evidence="8" type="ORF">ISU07_22060</name>
</gene>
<evidence type="ECO:0000313" key="9">
    <source>
        <dbReference type="Proteomes" id="UP000640489"/>
    </source>
</evidence>
<dbReference type="NCBIfam" id="TIGR02983">
    <property type="entry name" value="SigE-fam_strep"/>
    <property type="match status" value="1"/>
</dbReference>
<dbReference type="GO" id="GO:0006352">
    <property type="term" value="P:DNA-templated transcription initiation"/>
    <property type="evidence" value="ECO:0007669"/>
    <property type="project" value="InterPro"/>
</dbReference>
<dbReference type="InterPro" id="IPR007627">
    <property type="entry name" value="RNA_pol_sigma70_r2"/>
</dbReference>
<comment type="caution">
    <text evidence="8">The sequence shown here is derived from an EMBL/GenBank/DDBJ whole genome shotgun (WGS) entry which is preliminary data.</text>
</comment>
<dbReference type="InterPro" id="IPR013325">
    <property type="entry name" value="RNA_pol_sigma_r2"/>
</dbReference>
<dbReference type="InterPro" id="IPR039425">
    <property type="entry name" value="RNA_pol_sigma-70-like"/>
</dbReference>
<evidence type="ECO:0000313" key="8">
    <source>
        <dbReference type="EMBL" id="MBF4765827.1"/>
    </source>
</evidence>
<proteinExistence type="inferred from homology"/>
<protein>
    <submittedName>
        <fullName evidence="8">SigE family RNA polymerase sigma factor</fullName>
    </submittedName>
</protein>
<evidence type="ECO:0000256" key="5">
    <source>
        <dbReference type="ARBA" id="ARBA00023163"/>
    </source>
</evidence>
<evidence type="ECO:0000259" key="7">
    <source>
        <dbReference type="Pfam" id="PF08281"/>
    </source>
</evidence>
<dbReference type="InterPro" id="IPR013249">
    <property type="entry name" value="RNA_pol_sigma70_r4_t2"/>
</dbReference>
<dbReference type="SUPFAM" id="SSF88946">
    <property type="entry name" value="Sigma2 domain of RNA polymerase sigma factors"/>
    <property type="match status" value="1"/>
</dbReference>
<dbReference type="InterPro" id="IPR014325">
    <property type="entry name" value="RNA_pol_sigma-E_actinobac"/>
</dbReference>
<dbReference type="EMBL" id="JADKPN010000019">
    <property type="protein sequence ID" value="MBF4765827.1"/>
    <property type="molecule type" value="Genomic_DNA"/>
</dbReference>
<dbReference type="Pfam" id="PF04542">
    <property type="entry name" value="Sigma70_r2"/>
    <property type="match status" value="1"/>
</dbReference>
<name>A0A930VFV9_9ACTN</name>
<dbReference type="CDD" id="cd06171">
    <property type="entry name" value="Sigma70_r4"/>
    <property type="match status" value="1"/>
</dbReference>
<organism evidence="8 9">
    <name type="scientific">Nocardioides islandensis</name>
    <dbReference type="NCBI Taxonomy" id="433663"/>
    <lineage>
        <taxon>Bacteria</taxon>
        <taxon>Bacillati</taxon>
        <taxon>Actinomycetota</taxon>
        <taxon>Actinomycetes</taxon>
        <taxon>Propionibacteriales</taxon>
        <taxon>Nocardioidaceae</taxon>
        <taxon>Nocardioides</taxon>
    </lineage>
</organism>
<dbReference type="PANTHER" id="PTHR43133">
    <property type="entry name" value="RNA POLYMERASE ECF-TYPE SIGMA FACTO"/>
    <property type="match status" value="1"/>
</dbReference>
<feature type="domain" description="RNA polymerase sigma-70 region 2" evidence="6">
    <location>
        <begin position="15"/>
        <end position="80"/>
    </location>
</feature>
<dbReference type="NCBIfam" id="TIGR02937">
    <property type="entry name" value="sigma70-ECF"/>
    <property type="match status" value="1"/>
</dbReference>
<reference evidence="8" key="1">
    <citation type="submission" date="2020-11" db="EMBL/GenBank/DDBJ databases">
        <title>Nocardioides sp. nov., isolated from Soil of Cynanchum wilfordii Hemsley rhizosphere.</title>
        <authorList>
            <person name="Lee J.-S."/>
            <person name="Suh M.K."/>
            <person name="Kim J.-S."/>
        </authorList>
    </citation>
    <scope>NUCLEOTIDE SEQUENCE</scope>
    <source>
        <strain evidence="8">KCTC 19275</strain>
    </source>
</reference>
<keyword evidence="4" id="KW-0238">DNA-binding</keyword>
<dbReference type="Gene3D" id="1.10.10.10">
    <property type="entry name" value="Winged helix-like DNA-binding domain superfamily/Winged helix DNA-binding domain"/>
    <property type="match status" value="1"/>
</dbReference>
<dbReference type="Gene3D" id="1.10.1740.10">
    <property type="match status" value="1"/>
</dbReference>
<keyword evidence="5" id="KW-0804">Transcription</keyword>
<dbReference type="InterPro" id="IPR036388">
    <property type="entry name" value="WH-like_DNA-bd_sf"/>
</dbReference>
<feature type="domain" description="RNA polymerase sigma factor 70 region 4 type 2" evidence="7">
    <location>
        <begin position="102"/>
        <end position="145"/>
    </location>
</feature>
<comment type="similarity">
    <text evidence="1">Belongs to the sigma-70 factor family. ECF subfamily.</text>
</comment>
<dbReference type="GO" id="GO:0016987">
    <property type="term" value="F:sigma factor activity"/>
    <property type="evidence" value="ECO:0007669"/>
    <property type="project" value="UniProtKB-KW"/>
</dbReference>
<keyword evidence="3" id="KW-0731">Sigma factor</keyword>
<dbReference type="InterPro" id="IPR013324">
    <property type="entry name" value="RNA_pol_sigma_r3/r4-like"/>
</dbReference>
<evidence type="ECO:0000256" key="4">
    <source>
        <dbReference type="ARBA" id="ARBA00023125"/>
    </source>
</evidence>
<evidence type="ECO:0000256" key="1">
    <source>
        <dbReference type="ARBA" id="ARBA00010641"/>
    </source>
</evidence>
<dbReference type="Pfam" id="PF08281">
    <property type="entry name" value="Sigma70_r4_2"/>
    <property type="match status" value="1"/>
</dbReference>
<dbReference type="PANTHER" id="PTHR43133:SF50">
    <property type="entry name" value="ECF RNA POLYMERASE SIGMA FACTOR SIGM"/>
    <property type="match status" value="1"/>
</dbReference>
<evidence type="ECO:0000256" key="2">
    <source>
        <dbReference type="ARBA" id="ARBA00023015"/>
    </source>
</evidence>
<dbReference type="AlphaFoldDB" id="A0A930VFV9"/>
<dbReference type="RefSeq" id="WP_194709010.1">
    <property type="nucleotide sequence ID" value="NZ_JADKPN010000019.1"/>
</dbReference>
<keyword evidence="2" id="KW-0805">Transcription regulation</keyword>
<keyword evidence="9" id="KW-1185">Reference proteome</keyword>
<dbReference type="Proteomes" id="UP000640489">
    <property type="component" value="Unassembled WGS sequence"/>
</dbReference>
<dbReference type="InterPro" id="IPR014284">
    <property type="entry name" value="RNA_pol_sigma-70_dom"/>
</dbReference>
<evidence type="ECO:0000256" key="3">
    <source>
        <dbReference type="ARBA" id="ARBA00023082"/>
    </source>
</evidence>
<evidence type="ECO:0000259" key="6">
    <source>
        <dbReference type="Pfam" id="PF04542"/>
    </source>
</evidence>
<dbReference type="SUPFAM" id="SSF88659">
    <property type="entry name" value="Sigma3 and sigma4 domains of RNA polymerase sigma factors"/>
    <property type="match status" value="1"/>
</dbReference>
<sequence>MSSAVRDEEFAAYVAATRPALWRTAFLMCGNRAQADDLVQSALLKLYVAWPRLARGDRLDGYARRIVVNSHIDEVRRPWRRETETLDGHEPSFEMTGEDHSALIRALKALPAGQRRVVVLRHYWGLSVAETASDLGISEGSVKSQCSIGLHKLETALTSDYRSEDRA</sequence>
<dbReference type="GO" id="GO:0003677">
    <property type="term" value="F:DNA binding"/>
    <property type="evidence" value="ECO:0007669"/>
    <property type="project" value="UniProtKB-KW"/>
</dbReference>